<dbReference type="EMBL" id="KT944070">
    <property type="protein sequence ID" value="ALU64621.1"/>
    <property type="molecule type" value="Genomic_DNA"/>
</dbReference>
<reference evidence="1" key="1">
    <citation type="submission" date="2015-10" db="EMBL/GenBank/DDBJ databases">
        <title>Comparative analysis of sym-gene organization in Rhizobium leguminosarum bv. viciae strains, isolated from different host plants and demonstrating clear differences in symbiotic specificity.</title>
        <authorList>
            <person name="Chirak E.R."/>
            <person name="Kimeklis A.K."/>
            <person name="Andronov E.E."/>
        </authorList>
    </citation>
    <scope>NUCLEOTIDE SEQUENCE</scope>
    <source>
        <strain evidence="1">Vaf12</strain>
    </source>
</reference>
<proteinExistence type="predicted"/>
<accession>A0A0U3JAY9</accession>
<sequence>MNRHIYVVAVETEHAYVGMDAKGAALSVEMARFAPCLSPGIFRRQNVIL</sequence>
<dbReference type="AlphaFoldDB" id="A0A0U3JAY9"/>
<evidence type="ECO:0000313" key="1">
    <source>
        <dbReference type="EMBL" id="ALU64621.1"/>
    </source>
</evidence>
<name>A0A0U3JAY9_RHILV</name>
<organism evidence="1">
    <name type="scientific">Rhizobium leguminosarum bv. viciae</name>
    <dbReference type="NCBI Taxonomy" id="387"/>
    <lineage>
        <taxon>Bacteria</taxon>
        <taxon>Pseudomonadati</taxon>
        <taxon>Pseudomonadota</taxon>
        <taxon>Alphaproteobacteria</taxon>
        <taxon>Hyphomicrobiales</taxon>
        <taxon>Rhizobiaceae</taxon>
        <taxon>Rhizobium/Agrobacterium group</taxon>
        <taxon>Rhizobium</taxon>
    </lineage>
</organism>
<protein>
    <submittedName>
        <fullName evidence="1">Uncharacterized protein</fullName>
    </submittedName>
</protein>